<dbReference type="InterPro" id="IPR009799">
    <property type="entry name" value="EthD_dom"/>
</dbReference>
<accession>A0ABU1GT42</accession>
<dbReference type="Gene3D" id="3.30.70.100">
    <property type="match status" value="1"/>
</dbReference>
<dbReference type="PANTHER" id="PTHR40260">
    <property type="entry name" value="BLR8190 PROTEIN"/>
    <property type="match status" value="1"/>
</dbReference>
<dbReference type="Proteomes" id="UP001269375">
    <property type="component" value="Unassembled WGS sequence"/>
</dbReference>
<proteinExistence type="predicted"/>
<dbReference type="RefSeq" id="WP_251593064.1">
    <property type="nucleotide sequence ID" value="NZ_JAMLJI010000002.1"/>
</dbReference>
<dbReference type="NCBIfam" id="TIGR02118">
    <property type="entry name" value="EthD family reductase"/>
    <property type="match status" value="1"/>
</dbReference>
<dbReference type="SUPFAM" id="SSF54909">
    <property type="entry name" value="Dimeric alpha+beta barrel"/>
    <property type="match status" value="1"/>
</dbReference>
<organism evidence="2 3">
    <name type="scientific">Larsenimonas suaedae</name>
    <dbReference type="NCBI Taxonomy" id="1851019"/>
    <lineage>
        <taxon>Bacteria</taxon>
        <taxon>Pseudomonadati</taxon>
        <taxon>Pseudomonadota</taxon>
        <taxon>Gammaproteobacteria</taxon>
        <taxon>Oceanospirillales</taxon>
        <taxon>Halomonadaceae</taxon>
        <taxon>Larsenimonas</taxon>
    </lineage>
</organism>
<dbReference type="EMBL" id="JARWAO010000001">
    <property type="protein sequence ID" value="MDR5894741.1"/>
    <property type="molecule type" value="Genomic_DNA"/>
</dbReference>
<name>A0ABU1GT42_9GAMM</name>
<reference evidence="2 3" key="1">
    <citation type="submission" date="2023-04" db="EMBL/GenBank/DDBJ databases">
        <title>A long-awaited taxogenomic arrangement of the family Halomonadaceae.</title>
        <authorList>
            <person name="De La Haba R."/>
            <person name="Chuvochina M."/>
            <person name="Wittouck S."/>
            <person name="Arahal D.R."/>
            <person name="Sanchez-Porro C."/>
            <person name="Hugenholtz P."/>
            <person name="Ventosa A."/>
        </authorList>
    </citation>
    <scope>NUCLEOTIDE SEQUENCE [LARGE SCALE GENOMIC DNA]</scope>
    <source>
        <strain evidence="2 3">DSM 22428</strain>
    </source>
</reference>
<keyword evidence="3" id="KW-1185">Reference proteome</keyword>
<feature type="domain" description="EthD" evidence="1">
    <location>
        <begin position="21"/>
        <end position="97"/>
    </location>
</feature>
<sequence>MSDSAPATLYIVYSGHADARFDQDYYLEHHLPKVREAWKATGLTRVSVLFSASLGQNEAGTIAIAEAVFKDEDALQACLDAPGTGALMADVANFTDIEPGLYRTVPLFTD</sequence>
<protein>
    <submittedName>
        <fullName evidence="2">EthD family reductase</fullName>
    </submittedName>
</protein>
<comment type="caution">
    <text evidence="2">The sequence shown here is derived from an EMBL/GenBank/DDBJ whole genome shotgun (WGS) entry which is preliminary data.</text>
</comment>
<evidence type="ECO:0000313" key="2">
    <source>
        <dbReference type="EMBL" id="MDR5894741.1"/>
    </source>
</evidence>
<evidence type="ECO:0000313" key="3">
    <source>
        <dbReference type="Proteomes" id="UP001269375"/>
    </source>
</evidence>
<dbReference type="InterPro" id="IPR011008">
    <property type="entry name" value="Dimeric_a/b-barrel"/>
</dbReference>
<dbReference type="Pfam" id="PF07110">
    <property type="entry name" value="EthD"/>
    <property type="match status" value="1"/>
</dbReference>
<gene>
    <name evidence="2" type="ORF">QC825_01475</name>
</gene>
<dbReference type="PANTHER" id="PTHR40260:SF2">
    <property type="entry name" value="BLR8190 PROTEIN"/>
    <property type="match status" value="1"/>
</dbReference>
<evidence type="ECO:0000259" key="1">
    <source>
        <dbReference type="Pfam" id="PF07110"/>
    </source>
</evidence>